<keyword evidence="17" id="KW-1185">Reference proteome</keyword>
<dbReference type="GeneID" id="116235173"/>
<feature type="active site" description="Charge relay system" evidence="10">
    <location>
        <position position="201"/>
    </location>
</feature>
<evidence type="ECO:0000259" key="14">
    <source>
        <dbReference type="Pfam" id="PF18463"/>
    </source>
</evidence>
<reference evidence="16" key="1">
    <citation type="submission" date="2025-08" db="UniProtKB">
        <authorList>
            <consortium name="Ensembl"/>
        </authorList>
    </citation>
    <scope>IDENTIFICATION</scope>
</reference>
<protein>
    <submittedName>
        <fullName evidence="16">Proprotein convertase subtilisin/kexin type 9</fullName>
    </submittedName>
</protein>
<evidence type="ECO:0000259" key="12">
    <source>
        <dbReference type="Pfam" id="PF00082"/>
    </source>
</evidence>
<evidence type="ECO:0000256" key="9">
    <source>
        <dbReference type="ARBA" id="ARBA00023180"/>
    </source>
</evidence>
<dbReference type="Pfam" id="PF18463">
    <property type="entry name" value="PCSK9_C3"/>
    <property type="match status" value="1"/>
</dbReference>
<name>A0A669PEZ2_PHACC</name>
<evidence type="ECO:0000313" key="16">
    <source>
        <dbReference type="Ensembl" id="ENSPCLP00000006010.1"/>
    </source>
</evidence>
<evidence type="ECO:0000259" key="13">
    <source>
        <dbReference type="Pfam" id="PF18459"/>
    </source>
</evidence>
<evidence type="ECO:0000256" key="3">
    <source>
        <dbReference type="ARBA" id="ARBA00022525"/>
    </source>
</evidence>
<comment type="similarity">
    <text evidence="2 10">Belongs to the peptidase S8 family.</text>
</comment>
<dbReference type="GO" id="GO:0004252">
    <property type="term" value="F:serine-type endopeptidase activity"/>
    <property type="evidence" value="ECO:0007669"/>
    <property type="project" value="UniProtKB-UniRule"/>
</dbReference>
<dbReference type="Gene3D" id="3.40.50.200">
    <property type="entry name" value="Peptidase S8/S53 domain"/>
    <property type="match status" value="1"/>
</dbReference>
<dbReference type="InterPro" id="IPR041254">
    <property type="entry name" value="PCSK9_C1"/>
</dbReference>
<evidence type="ECO:0000256" key="5">
    <source>
        <dbReference type="ARBA" id="ARBA00022729"/>
    </source>
</evidence>
<keyword evidence="6 10" id="KW-0378">Hydrolase</keyword>
<proteinExistence type="inferred from homology"/>
<organism evidence="16 17">
    <name type="scientific">Phasianus colchicus</name>
    <name type="common">Common pheasant</name>
    <dbReference type="NCBI Taxonomy" id="9054"/>
    <lineage>
        <taxon>Eukaryota</taxon>
        <taxon>Metazoa</taxon>
        <taxon>Chordata</taxon>
        <taxon>Craniata</taxon>
        <taxon>Vertebrata</taxon>
        <taxon>Euteleostomi</taxon>
        <taxon>Archelosauria</taxon>
        <taxon>Archosauria</taxon>
        <taxon>Dinosauria</taxon>
        <taxon>Saurischia</taxon>
        <taxon>Theropoda</taxon>
        <taxon>Coelurosauria</taxon>
        <taxon>Aves</taxon>
        <taxon>Neognathae</taxon>
        <taxon>Galloanserae</taxon>
        <taxon>Galliformes</taxon>
        <taxon>Phasianidae</taxon>
        <taxon>Phasianinae</taxon>
        <taxon>Phasianus</taxon>
    </lineage>
</organism>
<dbReference type="InterPro" id="IPR037045">
    <property type="entry name" value="S8pro/Inhibitor_I9_sf"/>
</dbReference>
<dbReference type="GO" id="GO:0005615">
    <property type="term" value="C:extracellular space"/>
    <property type="evidence" value="ECO:0007669"/>
    <property type="project" value="TreeGrafter"/>
</dbReference>
<dbReference type="Gene3D" id="2.60.120.690">
    <property type="entry name" value="Proprotein convertase subtilisin/kexin type 9"/>
    <property type="match status" value="1"/>
</dbReference>
<keyword evidence="3" id="KW-0964">Secreted</keyword>
<dbReference type="Pfam" id="PF18464">
    <property type="entry name" value="PCSK9_C2"/>
    <property type="match status" value="1"/>
</dbReference>
<keyword evidence="8" id="KW-0865">Zymogen</keyword>
<dbReference type="FunFam" id="3.40.50.200:FF:000016">
    <property type="entry name" value="Proprotein convertase subtilisin/kexin type 9"/>
    <property type="match status" value="1"/>
</dbReference>
<comment type="subcellular location">
    <subcellularLocation>
        <location evidence="1">Secreted</location>
    </subcellularLocation>
</comment>
<dbReference type="CDD" id="cd04077">
    <property type="entry name" value="Peptidases_S8_PCSK9_ProteinaseK_like"/>
    <property type="match status" value="1"/>
</dbReference>
<evidence type="ECO:0000256" key="8">
    <source>
        <dbReference type="ARBA" id="ARBA00023145"/>
    </source>
</evidence>
<dbReference type="PANTHER" id="PTHR43806:SF60">
    <property type="entry name" value="PROPROTEIN CONVERTASE SUBTILISIN_KEXIN TYPE 9"/>
    <property type="match status" value="1"/>
</dbReference>
<dbReference type="InterPro" id="IPR041051">
    <property type="entry name" value="PCSK9_C3"/>
</dbReference>
<dbReference type="OMA" id="GEEMMGC"/>
<evidence type="ECO:0000256" key="2">
    <source>
        <dbReference type="ARBA" id="ARBA00011073"/>
    </source>
</evidence>
<feature type="active site" description="Charge relay system" evidence="10">
    <location>
        <position position="161"/>
    </location>
</feature>
<evidence type="ECO:0000313" key="17">
    <source>
        <dbReference type="Proteomes" id="UP000472261"/>
    </source>
</evidence>
<dbReference type="PRINTS" id="PR00723">
    <property type="entry name" value="SUBTILISIN"/>
</dbReference>
<dbReference type="InterPro" id="IPR000209">
    <property type="entry name" value="Peptidase_S8/S53_dom"/>
</dbReference>
<evidence type="ECO:0000256" key="11">
    <source>
        <dbReference type="SAM" id="SignalP"/>
    </source>
</evidence>
<evidence type="ECO:0000256" key="6">
    <source>
        <dbReference type="ARBA" id="ARBA00022801"/>
    </source>
</evidence>
<feature type="domain" description="Proprotein convertase subtilisin/kexin type 9 C-terminal" evidence="15">
    <location>
        <begin position="517"/>
        <end position="570"/>
    </location>
</feature>
<dbReference type="InterPro" id="IPR041052">
    <property type="entry name" value="PCSK9_C2"/>
</dbReference>
<feature type="signal peptide" evidence="11">
    <location>
        <begin position="1"/>
        <end position="21"/>
    </location>
</feature>
<feature type="domain" description="Proprotein convertase subtilisin/kexin type 9 C-terminal" evidence="13">
    <location>
        <begin position="426"/>
        <end position="504"/>
    </location>
</feature>
<evidence type="ECO:0000256" key="1">
    <source>
        <dbReference type="ARBA" id="ARBA00004613"/>
    </source>
</evidence>
<dbReference type="Proteomes" id="UP000472261">
    <property type="component" value="Unplaced"/>
</dbReference>
<keyword evidence="4 10" id="KW-0645">Protease</keyword>
<dbReference type="RefSeq" id="XP_031459028.1">
    <property type="nucleotide sequence ID" value="XM_031603168.1"/>
</dbReference>
<dbReference type="GO" id="GO:0006508">
    <property type="term" value="P:proteolysis"/>
    <property type="evidence" value="ECO:0007669"/>
    <property type="project" value="UniProtKB-KW"/>
</dbReference>
<evidence type="ECO:0000256" key="7">
    <source>
        <dbReference type="ARBA" id="ARBA00022825"/>
    </source>
</evidence>
<evidence type="ECO:0000256" key="10">
    <source>
        <dbReference type="PROSITE-ProRule" id="PRU01240"/>
    </source>
</evidence>
<sequence>MDPRALLLLLMAVAEPALTQSAADDAATAFGAAPSRPAAFHRAAKAAWRLPGRYVVLLRAGSGETEVRGTARALRVRAARRGYPSEMLHVFSLLPAFLVKMSGDVLDVALRLPHVDYVEEDAYVFAQSIPWNLGRIVPPLPSTGTYSPPNKGDKVQIYLLDTSVQSTHREIAGRVFITDFQNVPEEDSSHFHRQASKCESHGTHMAGVLSGRDAGVARGAHIHSLRVLNCQGKGTVSGTLIGLEFVGASLDAQPSPLLVVLLPFAGAHSRVLNAGCRQMVQMGAVVVVAAGNYKDDACLYSPASEPEVITVGATNREDQPASIGTLGTNFGRCVDLFAPGDDIIGASSGCSTCFTAQSGTSQAAAHVAGIAAMLLSAEPHLSVAELRQRLLHLATKNVVSKAWFPEEQRLLTPSSVVGLPAQLGPDKELQCRSVWSARSGPTRHGTAVARCAGTEELLGCSSFSHSSWRLGEHMEDKEGQKQCVAHGAFGGRGVYAIARCCTWPHTRCQLSASSQGDDVAVCSSQDHVLTGCSFHSPVAVLGDGGRPVPELGSRPGGCVMRLEGTTHTSCCPAALLECRVKELTPQGSAEEVTVSCDAGWTLTDCSAHSQGRGTLGSYAVDDTCVAASTPGSHALGAVAICCRSQQ</sequence>
<dbReference type="Pfam" id="PF18459">
    <property type="entry name" value="PCSK9_C1"/>
    <property type="match status" value="1"/>
</dbReference>
<dbReference type="CTD" id="255738"/>
<keyword evidence="9" id="KW-0325">Glycoprotein</keyword>
<feature type="domain" description="Peptidase S8/S53" evidence="12">
    <location>
        <begin position="152"/>
        <end position="397"/>
    </location>
</feature>
<dbReference type="InterPro" id="IPR036852">
    <property type="entry name" value="Peptidase_S8/S53_dom_sf"/>
</dbReference>
<dbReference type="InterPro" id="IPR050131">
    <property type="entry name" value="Peptidase_S8_subtilisin-like"/>
</dbReference>
<accession>A0A669PEZ2</accession>
<evidence type="ECO:0000256" key="4">
    <source>
        <dbReference type="ARBA" id="ARBA00022670"/>
    </source>
</evidence>
<dbReference type="Gene3D" id="3.30.70.80">
    <property type="entry name" value="Peptidase S8 propeptide/proteinase inhibitor I9"/>
    <property type="match status" value="1"/>
</dbReference>
<dbReference type="AlphaFoldDB" id="A0A669PEZ2"/>
<gene>
    <name evidence="16" type="primary">PCSK9</name>
</gene>
<dbReference type="Pfam" id="PF00082">
    <property type="entry name" value="Peptidase_S8"/>
    <property type="match status" value="1"/>
</dbReference>
<evidence type="ECO:0000259" key="15">
    <source>
        <dbReference type="Pfam" id="PF18464"/>
    </source>
</evidence>
<feature type="active site" description="Charge relay system" evidence="10">
    <location>
        <position position="361"/>
    </location>
</feature>
<feature type="domain" description="Proprotein convertase subtilisin/kexin type 9 C-terminal" evidence="14">
    <location>
        <begin position="573"/>
        <end position="645"/>
    </location>
</feature>
<dbReference type="InterPro" id="IPR034193">
    <property type="entry name" value="PCSK9_ProteinaseK-like"/>
</dbReference>
<dbReference type="SUPFAM" id="SSF52743">
    <property type="entry name" value="Subtilisin-like"/>
    <property type="match status" value="1"/>
</dbReference>
<feature type="chain" id="PRO_5025679912" evidence="11">
    <location>
        <begin position="22"/>
        <end position="646"/>
    </location>
</feature>
<dbReference type="FunFam" id="2.60.120.690:FF:000001">
    <property type="entry name" value="Proprotein convertase subtilisin/kexin type 9"/>
    <property type="match status" value="1"/>
</dbReference>
<keyword evidence="5 11" id="KW-0732">Signal</keyword>
<dbReference type="PROSITE" id="PS51892">
    <property type="entry name" value="SUBTILASE"/>
    <property type="match status" value="1"/>
</dbReference>
<dbReference type="PANTHER" id="PTHR43806">
    <property type="entry name" value="PEPTIDASE S8"/>
    <property type="match status" value="1"/>
</dbReference>
<keyword evidence="7 10" id="KW-0720">Serine protease</keyword>
<dbReference type="InterPro" id="IPR015500">
    <property type="entry name" value="Peptidase_S8_subtilisin-rel"/>
</dbReference>
<dbReference type="SUPFAM" id="SSF54897">
    <property type="entry name" value="Protease propeptides/inhibitors"/>
    <property type="match status" value="1"/>
</dbReference>
<dbReference type="Ensembl" id="ENSPCLT00000008297.1">
    <property type="protein sequence ID" value="ENSPCLP00000006010.1"/>
    <property type="gene ID" value="ENSPCLG00000005038.1"/>
</dbReference>
<reference evidence="16" key="2">
    <citation type="submission" date="2025-09" db="UniProtKB">
        <authorList>
            <consortium name="Ensembl"/>
        </authorList>
    </citation>
    <scope>IDENTIFICATION</scope>
</reference>